<dbReference type="Pfam" id="PF12852">
    <property type="entry name" value="Cupin_6"/>
    <property type="match status" value="1"/>
</dbReference>
<dbReference type="InterPro" id="IPR018062">
    <property type="entry name" value="HTH_AraC-typ_CS"/>
</dbReference>
<sequence length="319" mass="34017">MDTPDRFAPPDPLAEALHALRMDGAFYCRSEVTAPWGLTMPAMPGYLWFHVVTAGHGYLATPGDKPRPLRAGALTLVPHGGGHAVVSEPGAAAPDVLDLDRELVSDRYEVLRHGGGGFPTSMICGAVRFTHPTARSLVALLPAVLQVQADDTLQTDRMHATLRLIAAEARETQPGAEAVITRLADILVIQAVRDWIRTSPGAQTGWLGALKDPQIGHAIALLHREPGRAWTVGELARELAMSRSAFAARFTAVVGEPVMQYATRQRMHVALDALQEEGATVAQLADRLGYASEAAFARAFKRTLGVAPGAARRGAPIAA</sequence>
<dbReference type="PRINTS" id="PR00032">
    <property type="entry name" value="HTHARAC"/>
</dbReference>
<dbReference type="InterPro" id="IPR050204">
    <property type="entry name" value="AraC_XylS_family_regulators"/>
</dbReference>
<reference evidence="5" key="1">
    <citation type="submission" date="2022-12" db="EMBL/GenBank/DDBJ databases">
        <title>Paraconexibacter alkalitolerans sp. nov. and Baekduia alba sp. nov., isolated from soil and emended description of the genera Paraconexibacter (Chun et al., 2020) and Baekduia (An et al., 2020).</title>
        <authorList>
            <person name="Vieira S."/>
            <person name="Huber K.J."/>
            <person name="Geppert A."/>
            <person name="Wolf J."/>
            <person name="Neumann-Schaal M."/>
            <person name="Muesken M."/>
            <person name="Overmann J."/>
        </authorList>
    </citation>
    <scope>NUCLEOTIDE SEQUENCE</scope>
    <source>
        <strain evidence="5">AEG42_29</strain>
    </source>
</reference>
<dbReference type="PROSITE" id="PS00041">
    <property type="entry name" value="HTH_ARAC_FAMILY_1"/>
    <property type="match status" value="1"/>
</dbReference>
<dbReference type="SUPFAM" id="SSF46689">
    <property type="entry name" value="Homeodomain-like"/>
    <property type="match status" value="2"/>
</dbReference>
<evidence type="ECO:0000259" key="4">
    <source>
        <dbReference type="PROSITE" id="PS01124"/>
    </source>
</evidence>
<dbReference type="PROSITE" id="PS01124">
    <property type="entry name" value="HTH_ARAC_FAMILY_2"/>
    <property type="match status" value="1"/>
</dbReference>
<keyword evidence="1" id="KW-0805">Transcription regulation</keyword>
<protein>
    <submittedName>
        <fullName evidence="5">IS5 family transposase IS4811</fullName>
    </submittedName>
</protein>
<dbReference type="InterPro" id="IPR018060">
    <property type="entry name" value="HTH_AraC"/>
</dbReference>
<keyword evidence="3" id="KW-0804">Transcription</keyword>
<dbReference type="Pfam" id="PF12833">
    <property type="entry name" value="HTH_18"/>
    <property type="match status" value="1"/>
</dbReference>
<dbReference type="Gene3D" id="1.10.10.60">
    <property type="entry name" value="Homeodomain-like"/>
    <property type="match status" value="1"/>
</dbReference>
<gene>
    <name evidence="5" type="ORF">DSM112329_02731</name>
</gene>
<dbReference type="GO" id="GO:0003700">
    <property type="term" value="F:DNA-binding transcription factor activity"/>
    <property type="evidence" value="ECO:0007669"/>
    <property type="project" value="InterPro"/>
</dbReference>
<dbReference type="KEGG" id="parq:DSM112329_02731"/>
<name>A0AAU7AWA2_9ACTN</name>
<dbReference type="InterPro" id="IPR032783">
    <property type="entry name" value="AraC_lig"/>
</dbReference>
<dbReference type="InterPro" id="IPR020449">
    <property type="entry name" value="Tscrpt_reg_AraC-type_HTH"/>
</dbReference>
<keyword evidence="2" id="KW-0238">DNA-binding</keyword>
<evidence type="ECO:0000313" key="5">
    <source>
        <dbReference type="EMBL" id="XAY05871.1"/>
    </source>
</evidence>
<dbReference type="SMART" id="SM00342">
    <property type="entry name" value="HTH_ARAC"/>
    <property type="match status" value="1"/>
</dbReference>
<dbReference type="InterPro" id="IPR009057">
    <property type="entry name" value="Homeodomain-like_sf"/>
</dbReference>
<dbReference type="PANTHER" id="PTHR46796">
    <property type="entry name" value="HTH-TYPE TRANSCRIPTIONAL ACTIVATOR RHAS-RELATED"/>
    <property type="match status" value="1"/>
</dbReference>
<evidence type="ECO:0000256" key="2">
    <source>
        <dbReference type="ARBA" id="ARBA00023125"/>
    </source>
</evidence>
<evidence type="ECO:0000256" key="3">
    <source>
        <dbReference type="ARBA" id="ARBA00023163"/>
    </source>
</evidence>
<organism evidence="5">
    <name type="scientific">Paraconexibacter sp. AEG42_29</name>
    <dbReference type="NCBI Taxonomy" id="2997339"/>
    <lineage>
        <taxon>Bacteria</taxon>
        <taxon>Bacillati</taxon>
        <taxon>Actinomycetota</taxon>
        <taxon>Thermoleophilia</taxon>
        <taxon>Solirubrobacterales</taxon>
        <taxon>Paraconexibacteraceae</taxon>
        <taxon>Paraconexibacter</taxon>
    </lineage>
</organism>
<dbReference type="PANTHER" id="PTHR46796:SF7">
    <property type="entry name" value="ARAC FAMILY TRANSCRIPTIONAL REGULATOR"/>
    <property type="match status" value="1"/>
</dbReference>
<dbReference type="RefSeq" id="WP_354702374.1">
    <property type="nucleotide sequence ID" value="NZ_CP114014.1"/>
</dbReference>
<evidence type="ECO:0000256" key="1">
    <source>
        <dbReference type="ARBA" id="ARBA00023015"/>
    </source>
</evidence>
<dbReference type="EMBL" id="CP114014">
    <property type="protein sequence ID" value="XAY05871.1"/>
    <property type="molecule type" value="Genomic_DNA"/>
</dbReference>
<proteinExistence type="predicted"/>
<accession>A0AAU7AWA2</accession>
<dbReference type="AlphaFoldDB" id="A0AAU7AWA2"/>
<feature type="domain" description="HTH araC/xylS-type" evidence="4">
    <location>
        <begin position="216"/>
        <end position="314"/>
    </location>
</feature>
<dbReference type="GO" id="GO:0043565">
    <property type="term" value="F:sequence-specific DNA binding"/>
    <property type="evidence" value="ECO:0007669"/>
    <property type="project" value="InterPro"/>
</dbReference>